<proteinExistence type="predicted"/>
<gene>
    <name evidence="2" type="ORF">C9386_01550</name>
</gene>
<accession>A0AAE8F9B4</accession>
<name>A0AAE8F9B4_XANVA</name>
<organism evidence="2 3">
    <name type="scientific">Xanthomonas vasicola pv. vasculorum</name>
    <dbReference type="NCBI Taxonomy" id="325776"/>
    <lineage>
        <taxon>Bacteria</taxon>
        <taxon>Pseudomonadati</taxon>
        <taxon>Pseudomonadota</taxon>
        <taxon>Gammaproteobacteria</taxon>
        <taxon>Lysobacterales</taxon>
        <taxon>Lysobacteraceae</taxon>
        <taxon>Xanthomonas</taxon>
    </lineage>
</organism>
<evidence type="ECO:0008006" key="4">
    <source>
        <dbReference type="Google" id="ProtNLM"/>
    </source>
</evidence>
<dbReference type="Proteomes" id="UP000284283">
    <property type="component" value="Unassembled WGS sequence"/>
</dbReference>
<evidence type="ECO:0000313" key="3">
    <source>
        <dbReference type="Proteomes" id="UP000284283"/>
    </source>
</evidence>
<dbReference type="EMBL" id="PYTT01000008">
    <property type="protein sequence ID" value="RNL07198.1"/>
    <property type="molecule type" value="Genomic_DNA"/>
</dbReference>
<dbReference type="KEGG" id="xva:C7V42_05250"/>
<feature type="chain" id="PRO_5042134642" description="Secreted protein" evidence="1">
    <location>
        <begin position="35"/>
        <end position="85"/>
    </location>
</feature>
<dbReference type="AlphaFoldDB" id="A0AAE8F9B4"/>
<protein>
    <recommendedName>
        <fullName evidence="4">Secreted protein</fullName>
    </recommendedName>
</protein>
<keyword evidence="1" id="KW-0732">Signal</keyword>
<evidence type="ECO:0000313" key="2">
    <source>
        <dbReference type="EMBL" id="RNL07198.1"/>
    </source>
</evidence>
<evidence type="ECO:0000256" key="1">
    <source>
        <dbReference type="SAM" id="SignalP"/>
    </source>
</evidence>
<reference evidence="2 3" key="1">
    <citation type="submission" date="2018-03" db="EMBL/GenBank/DDBJ databases">
        <authorList>
            <person name="Wu G."/>
        </authorList>
    </citation>
    <scope>NUCLEOTIDE SEQUENCE [LARGE SCALE GENOMIC DNA]</scope>
    <source>
        <strain evidence="2 3">SAM-118</strain>
    </source>
</reference>
<comment type="caution">
    <text evidence="2">The sequence shown here is derived from an EMBL/GenBank/DDBJ whole genome shotgun (WGS) entry which is preliminary data.</text>
</comment>
<sequence length="85" mass="9445">MLVFVCIMVTIRPASTQLRSLLVMSMLEVSQYFAAPTDAQSAQPLDERSVDMVRMPGCSGMARNRFPMWSGRSCSSIFSQAGLRH</sequence>
<feature type="signal peptide" evidence="1">
    <location>
        <begin position="1"/>
        <end position="34"/>
    </location>
</feature>